<dbReference type="RefSeq" id="WP_263797931.1">
    <property type="nucleotide sequence ID" value="NZ_AP027141.1"/>
</dbReference>
<dbReference type="PANTHER" id="PTHR19136:SF81">
    <property type="entry name" value="MOLYBDENUM COFACTOR GUANYLYLTRANSFERASE"/>
    <property type="match status" value="1"/>
</dbReference>
<dbReference type="SUPFAM" id="SSF53448">
    <property type="entry name" value="Nucleotide-diphospho-sugar transferases"/>
    <property type="match status" value="1"/>
</dbReference>
<dbReference type="Pfam" id="PF12804">
    <property type="entry name" value="NTP_transf_3"/>
    <property type="match status" value="1"/>
</dbReference>
<evidence type="ECO:0000259" key="2">
    <source>
        <dbReference type="Pfam" id="PF12804"/>
    </source>
</evidence>
<sequence>MTAANPSRYGAVLLAGGRATRMGGAPKPFLDIAGRSMLHRAIDAVSLAGAQPLTIVGEEPASFDSGGAAVEWVREHPPFSGPAAAIVAALRHWRSPAGQSPPARGDAAATDVALPLWTFVLACDLPRVDLAVRQLRDDSMLLPSDTEGICFADASGRPQWLTGMYRTDALWRSASALPDGGRDAPVRTLLDDLAIAVVRDERGAAQDVDTWEDLNRARGAAAASSEEQR</sequence>
<dbReference type="InterPro" id="IPR029044">
    <property type="entry name" value="Nucleotide-diphossugar_trans"/>
</dbReference>
<evidence type="ECO:0000313" key="3">
    <source>
        <dbReference type="EMBL" id="BDV31476.1"/>
    </source>
</evidence>
<name>A0ABM8E115_9MICO</name>
<feature type="domain" description="MobA-like NTP transferase" evidence="2">
    <location>
        <begin position="11"/>
        <end position="182"/>
    </location>
</feature>
<reference evidence="3 4" key="1">
    <citation type="submission" date="2022-12" db="EMBL/GenBank/DDBJ databases">
        <title>Microbacterium terricola strain KV-448 chromosome, complete genome.</title>
        <authorList>
            <person name="Oshima T."/>
            <person name="Moriya T."/>
            <person name="Bessho Y."/>
        </authorList>
    </citation>
    <scope>NUCLEOTIDE SEQUENCE [LARGE SCALE GENOMIC DNA]</scope>
    <source>
        <strain evidence="3 4">KV-448</strain>
    </source>
</reference>
<evidence type="ECO:0000256" key="1">
    <source>
        <dbReference type="ARBA" id="ARBA00022679"/>
    </source>
</evidence>
<dbReference type="InterPro" id="IPR025877">
    <property type="entry name" value="MobA-like_NTP_Trfase"/>
</dbReference>
<evidence type="ECO:0000313" key="4">
    <source>
        <dbReference type="Proteomes" id="UP001317779"/>
    </source>
</evidence>
<dbReference type="PANTHER" id="PTHR19136">
    <property type="entry name" value="MOLYBDENUM COFACTOR GUANYLYLTRANSFERASE"/>
    <property type="match status" value="1"/>
</dbReference>
<keyword evidence="1" id="KW-0808">Transferase</keyword>
<dbReference type="EMBL" id="AP027141">
    <property type="protein sequence ID" value="BDV31476.1"/>
    <property type="molecule type" value="Genomic_DNA"/>
</dbReference>
<protein>
    <recommendedName>
        <fullName evidence="2">MobA-like NTP transferase domain-containing protein</fullName>
    </recommendedName>
</protein>
<dbReference type="Gene3D" id="3.90.550.10">
    <property type="entry name" value="Spore Coat Polysaccharide Biosynthesis Protein SpsA, Chain A"/>
    <property type="match status" value="1"/>
</dbReference>
<organism evidence="3 4">
    <name type="scientific">Microbacterium terricola</name>
    <dbReference type="NCBI Taxonomy" id="344163"/>
    <lineage>
        <taxon>Bacteria</taxon>
        <taxon>Bacillati</taxon>
        <taxon>Actinomycetota</taxon>
        <taxon>Actinomycetes</taxon>
        <taxon>Micrococcales</taxon>
        <taxon>Microbacteriaceae</taxon>
        <taxon>Microbacterium</taxon>
    </lineage>
</organism>
<gene>
    <name evidence="3" type="ORF">Microterr_21360</name>
</gene>
<accession>A0ABM8E115</accession>
<proteinExistence type="predicted"/>
<dbReference type="Proteomes" id="UP001317779">
    <property type="component" value="Chromosome"/>
</dbReference>
<keyword evidence="4" id="KW-1185">Reference proteome</keyword>